<keyword evidence="2" id="KW-0732">Signal</keyword>
<dbReference type="Proteomes" id="UP001177023">
    <property type="component" value="Unassembled WGS sequence"/>
</dbReference>
<feature type="non-terminal residue" evidence="3">
    <location>
        <position position="158"/>
    </location>
</feature>
<protein>
    <submittedName>
        <fullName evidence="3">Uncharacterized protein</fullName>
    </submittedName>
</protein>
<feature type="region of interest" description="Disordered" evidence="1">
    <location>
        <begin position="139"/>
        <end position="158"/>
    </location>
</feature>
<dbReference type="EMBL" id="CATQJA010001227">
    <property type="protein sequence ID" value="CAJ0566387.1"/>
    <property type="molecule type" value="Genomic_DNA"/>
</dbReference>
<name>A0AA36CDE2_9BILA</name>
<evidence type="ECO:0000313" key="4">
    <source>
        <dbReference type="Proteomes" id="UP001177023"/>
    </source>
</evidence>
<accession>A0AA36CDE2</accession>
<evidence type="ECO:0000256" key="2">
    <source>
        <dbReference type="SAM" id="SignalP"/>
    </source>
</evidence>
<comment type="caution">
    <text evidence="3">The sequence shown here is derived from an EMBL/GenBank/DDBJ whole genome shotgun (WGS) entry which is preliminary data.</text>
</comment>
<evidence type="ECO:0000313" key="3">
    <source>
        <dbReference type="EMBL" id="CAJ0566387.1"/>
    </source>
</evidence>
<sequence length="158" mass="17683">MQTTVALVVALGALIAAASAAVMPLRRPFGQQVDKRSGQGLDDVEGVCRFYHRKCLVGENSTERCEASLTECLNYGRMLLRGSYKLCMFRLEDASECQLRQASVINKLARDASSSPQQQPYARRHAAQIQRIKQMLGQQFPPQHRQQQSGDQAVLYLK</sequence>
<evidence type="ECO:0000256" key="1">
    <source>
        <dbReference type="SAM" id="MobiDB-lite"/>
    </source>
</evidence>
<reference evidence="3" key="1">
    <citation type="submission" date="2023-06" db="EMBL/GenBank/DDBJ databases">
        <authorList>
            <person name="Delattre M."/>
        </authorList>
    </citation>
    <scope>NUCLEOTIDE SEQUENCE</scope>
    <source>
        <strain evidence="3">AF72</strain>
    </source>
</reference>
<gene>
    <name evidence="3" type="ORF">MSPICULIGERA_LOCUS4993</name>
</gene>
<feature type="signal peptide" evidence="2">
    <location>
        <begin position="1"/>
        <end position="20"/>
    </location>
</feature>
<dbReference type="AlphaFoldDB" id="A0AA36CDE2"/>
<proteinExistence type="predicted"/>
<feature type="compositionally biased region" description="Low complexity" evidence="1">
    <location>
        <begin position="139"/>
        <end position="148"/>
    </location>
</feature>
<feature type="chain" id="PRO_5041315492" evidence="2">
    <location>
        <begin position="21"/>
        <end position="158"/>
    </location>
</feature>
<keyword evidence="4" id="KW-1185">Reference proteome</keyword>
<organism evidence="3 4">
    <name type="scientific">Mesorhabditis spiculigera</name>
    <dbReference type="NCBI Taxonomy" id="96644"/>
    <lineage>
        <taxon>Eukaryota</taxon>
        <taxon>Metazoa</taxon>
        <taxon>Ecdysozoa</taxon>
        <taxon>Nematoda</taxon>
        <taxon>Chromadorea</taxon>
        <taxon>Rhabditida</taxon>
        <taxon>Rhabditina</taxon>
        <taxon>Rhabditomorpha</taxon>
        <taxon>Rhabditoidea</taxon>
        <taxon>Rhabditidae</taxon>
        <taxon>Mesorhabditinae</taxon>
        <taxon>Mesorhabditis</taxon>
    </lineage>
</organism>